<dbReference type="Proteomes" id="UP000015105">
    <property type="component" value="Chromosome 6D"/>
</dbReference>
<dbReference type="Pfam" id="PF12776">
    <property type="entry name" value="Myb_DNA-bind_3"/>
    <property type="match status" value="1"/>
</dbReference>
<evidence type="ECO:0000313" key="3">
    <source>
        <dbReference type="EnsemblPlants" id="AET6Gv20359200.2"/>
    </source>
</evidence>
<protein>
    <recommendedName>
        <fullName evidence="2">Myb/SANT-like domain-containing protein</fullName>
    </recommendedName>
</protein>
<feature type="region of interest" description="Disordered" evidence="1">
    <location>
        <begin position="214"/>
        <end position="249"/>
    </location>
</feature>
<feature type="compositionally biased region" description="Basic residues" evidence="1">
    <location>
        <begin position="214"/>
        <end position="239"/>
    </location>
</feature>
<feature type="domain" description="Myb/SANT-like" evidence="2">
    <location>
        <begin position="5"/>
        <end position="97"/>
    </location>
</feature>
<name>A0A453NGF3_AEGTS</name>
<sequence length="249" mass="28568">PKANWDNVAHTIFMNACVEEVRANNCNDGYLSDIGQANFHKKFNERSGRNYSTQQIKNRWGVCRSEYNTWKTLIQQASGLGRDEHTHTIATTNEWWALEIKAHPEAAKFRYAPLAEEEKMSEVFDTTCVTNEHARVPTPSYQGDPSRISLEDDSGCDSHEGQVTPVQNRAKGGKKRACPYSPSPKMNDKWASKNAKMRLLYAWWTSSVQETRGMQRRLQGRRAMQRRGQGRRGMKRKGQGRGGMQRREM</sequence>
<dbReference type="Gramene" id="AET6Gv20359200.2">
    <property type="protein sequence ID" value="AET6Gv20359200.2"/>
    <property type="gene ID" value="AET6Gv20359200"/>
</dbReference>
<reference evidence="4" key="1">
    <citation type="journal article" date="2014" name="Science">
        <title>Ancient hybridizations among the ancestral genomes of bread wheat.</title>
        <authorList>
            <consortium name="International Wheat Genome Sequencing Consortium,"/>
            <person name="Marcussen T."/>
            <person name="Sandve S.R."/>
            <person name="Heier L."/>
            <person name="Spannagl M."/>
            <person name="Pfeifer M."/>
            <person name="Jakobsen K.S."/>
            <person name="Wulff B.B."/>
            <person name="Steuernagel B."/>
            <person name="Mayer K.F."/>
            <person name="Olsen O.A."/>
        </authorList>
    </citation>
    <scope>NUCLEOTIDE SEQUENCE [LARGE SCALE GENOMIC DNA]</scope>
    <source>
        <strain evidence="4">cv. AL8/78</strain>
    </source>
</reference>
<accession>A0A453NGF3</accession>
<reference evidence="3" key="3">
    <citation type="journal article" date="2017" name="Nature">
        <title>Genome sequence of the progenitor of the wheat D genome Aegilops tauschii.</title>
        <authorList>
            <person name="Luo M.C."/>
            <person name="Gu Y.Q."/>
            <person name="Puiu D."/>
            <person name="Wang H."/>
            <person name="Twardziok S.O."/>
            <person name="Deal K.R."/>
            <person name="Huo N."/>
            <person name="Zhu T."/>
            <person name="Wang L."/>
            <person name="Wang Y."/>
            <person name="McGuire P.E."/>
            <person name="Liu S."/>
            <person name="Long H."/>
            <person name="Ramasamy R.K."/>
            <person name="Rodriguez J.C."/>
            <person name="Van S.L."/>
            <person name="Yuan L."/>
            <person name="Wang Z."/>
            <person name="Xia Z."/>
            <person name="Xiao L."/>
            <person name="Anderson O.D."/>
            <person name="Ouyang S."/>
            <person name="Liang Y."/>
            <person name="Zimin A.V."/>
            <person name="Pertea G."/>
            <person name="Qi P."/>
            <person name="Bennetzen J.L."/>
            <person name="Dai X."/>
            <person name="Dawson M.W."/>
            <person name="Muller H.G."/>
            <person name="Kugler K."/>
            <person name="Rivarola-Duarte L."/>
            <person name="Spannagl M."/>
            <person name="Mayer K.F.X."/>
            <person name="Lu F.H."/>
            <person name="Bevan M.W."/>
            <person name="Leroy P."/>
            <person name="Li P."/>
            <person name="You F.M."/>
            <person name="Sun Q."/>
            <person name="Liu Z."/>
            <person name="Lyons E."/>
            <person name="Wicker T."/>
            <person name="Salzberg S.L."/>
            <person name="Devos K.M."/>
            <person name="Dvorak J."/>
        </authorList>
    </citation>
    <scope>NUCLEOTIDE SEQUENCE [LARGE SCALE GENOMIC DNA]</scope>
    <source>
        <strain evidence="3">cv. AL8/78</strain>
    </source>
</reference>
<reference evidence="4" key="2">
    <citation type="journal article" date="2017" name="Nat. Plants">
        <title>The Aegilops tauschii genome reveals multiple impacts of transposons.</title>
        <authorList>
            <person name="Zhao G."/>
            <person name="Zou C."/>
            <person name="Li K."/>
            <person name="Wang K."/>
            <person name="Li T."/>
            <person name="Gao L."/>
            <person name="Zhang X."/>
            <person name="Wang H."/>
            <person name="Yang Z."/>
            <person name="Liu X."/>
            <person name="Jiang W."/>
            <person name="Mao L."/>
            <person name="Kong X."/>
            <person name="Jiao Y."/>
            <person name="Jia J."/>
        </authorList>
    </citation>
    <scope>NUCLEOTIDE SEQUENCE [LARGE SCALE GENOMIC DNA]</scope>
    <source>
        <strain evidence="4">cv. AL8/78</strain>
    </source>
</reference>
<dbReference type="EnsemblPlants" id="AET6Gv20359200.2">
    <property type="protein sequence ID" value="AET6Gv20359200.2"/>
    <property type="gene ID" value="AET6Gv20359200"/>
</dbReference>
<evidence type="ECO:0000313" key="4">
    <source>
        <dbReference type="Proteomes" id="UP000015105"/>
    </source>
</evidence>
<dbReference type="InterPro" id="IPR024752">
    <property type="entry name" value="Myb/SANT-like_dom"/>
</dbReference>
<keyword evidence="4" id="KW-1185">Reference proteome</keyword>
<proteinExistence type="predicted"/>
<feature type="region of interest" description="Disordered" evidence="1">
    <location>
        <begin position="152"/>
        <end position="186"/>
    </location>
</feature>
<evidence type="ECO:0000259" key="2">
    <source>
        <dbReference type="Pfam" id="PF12776"/>
    </source>
</evidence>
<evidence type="ECO:0000256" key="1">
    <source>
        <dbReference type="SAM" id="MobiDB-lite"/>
    </source>
</evidence>
<dbReference type="PANTHER" id="PTHR47069:SF11">
    <property type="entry name" value="OS04G0275550 PROTEIN"/>
    <property type="match status" value="1"/>
</dbReference>
<dbReference type="AlphaFoldDB" id="A0A453NGF3"/>
<reference evidence="3" key="4">
    <citation type="submission" date="2019-03" db="UniProtKB">
        <authorList>
            <consortium name="EnsemblPlants"/>
        </authorList>
    </citation>
    <scope>IDENTIFICATION</scope>
</reference>
<reference evidence="3" key="5">
    <citation type="journal article" date="2021" name="G3 (Bethesda)">
        <title>Aegilops tauschii genome assembly Aet v5.0 features greater sequence contiguity and improved annotation.</title>
        <authorList>
            <person name="Wang L."/>
            <person name="Zhu T."/>
            <person name="Rodriguez J.C."/>
            <person name="Deal K.R."/>
            <person name="Dubcovsky J."/>
            <person name="McGuire P.E."/>
            <person name="Lux T."/>
            <person name="Spannagl M."/>
            <person name="Mayer K.F.X."/>
            <person name="Baldrich P."/>
            <person name="Meyers B.C."/>
            <person name="Huo N."/>
            <person name="Gu Y.Q."/>
            <person name="Zhou H."/>
            <person name="Devos K.M."/>
            <person name="Bennetzen J.L."/>
            <person name="Unver T."/>
            <person name="Budak H."/>
            <person name="Gulick P.J."/>
            <person name="Galiba G."/>
            <person name="Kalapos B."/>
            <person name="Nelson D.R."/>
            <person name="Li P."/>
            <person name="You F.M."/>
            <person name="Luo M.C."/>
            <person name="Dvorak J."/>
        </authorList>
    </citation>
    <scope>NUCLEOTIDE SEQUENCE [LARGE SCALE GENOMIC DNA]</scope>
    <source>
        <strain evidence="3">cv. AL8/78</strain>
    </source>
</reference>
<dbReference type="STRING" id="200361.A0A453NGF3"/>
<dbReference type="PANTHER" id="PTHR47069">
    <property type="match status" value="1"/>
</dbReference>
<organism evidence="3 4">
    <name type="scientific">Aegilops tauschii subsp. strangulata</name>
    <name type="common">Goatgrass</name>
    <dbReference type="NCBI Taxonomy" id="200361"/>
    <lineage>
        <taxon>Eukaryota</taxon>
        <taxon>Viridiplantae</taxon>
        <taxon>Streptophyta</taxon>
        <taxon>Embryophyta</taxon>
        <taxon>Tracheophyta</taxon>
        <taxon>Spermatophyta</taxon>
        <taxon>Magnoliopsida</taxon>
        <taxon>Liliopsida</taxon>
        <taxon>Poales</taxon>
        <taxon>Poaceae</taxon>
        <taxon>BOP clade</taxon>
        <taxon>Pooideae</taxon>
        <taxon>Triticodae</taxon>
        <taxon>Triticeae</taxon>
        <taxon>Triticinae</taxon>
        <taxon>Aegilops</taxon>
    </lineage>
</organism>